<name>H0R3N1_9ACTN</name>
<keyword evidence="4 8" id="KW-0479">Metal-binding</keyword>
<keyword evidence="3 8" id="KW-0349">Heme</keyword>
<dbReference type="CDD" id="cd20625">
    <property type="entry name" value="CYP164-like"/>
    <property type="match status" value="1"/>
</dbReference>
<dbReference type="GO" id="GO:0008395">
    <property type="term" value="F:steroid hydroxylase activity"/>
    <property type="evidence" value="ECO:0007669"/>
    <property type="project" value="TreeGrafter"/>
</dbReference>
<dbReference type="InterPro" id="IPR036396">
    <property type="entry name" value="Cyt_P450_sf"/>
</dbReference>
<evidence type="ECO:0000256" key="5">
    <source>
        <dbReference type="ARBA" id="ARBA00023002"/>
    </source>
</evidence>
<dbReference type="PROSITE" id="PS00086">
    <property type="entry name" value="CYTOCHROME_P450"/>
    <property type="match status" value="1"/>
</dbReference>
<evidence type="ECO:0000313" key="9">
    <source>
        <dbReference type="EMBL" id="GAB19682.1"/>
    </source>
</evidence>
<proteinExistence type="inferred from homology"/>
<dbReference type="GO" id="GO:0036199">
    <property type="term" value="F:cholest-4-en-3-one 26-monooxygenase activity"/>
    <property type="evidence" value="ECO:0007669"/>
    <property type="project" value="TreeGrafter"/>
</dbReference>
<keyword evidence="6 8" id="KW-0408">Iron</keyword>
<dbReference type="RefSeq" id="WP_007319017.1">
    <property type="nucleotide sequence ID" value="NZ_BAEH01000093.1"/>
</dbReference>
<evidence type="ECO:0000256" key="6">
    <source>
        <dbReference type="ARBA" id="ARBA00023004"/>
    </source>
</evidence>
<evidence type="ECO:0000256" key="4">
    <source>
        <dbReference type="ARBA" id="ARBA00022723"/>
    </source>
</evidence>
<dbReference type="Pfam" id="PF00067">
    <property type="entry name" value="p450"/>
    <property type="match status" value="1"/>
</dbReference>
<dbReference type="STRING" id="1077974.GOEFS_093_00110"/>
<protein>
    <submittedName>
        <fullName evidence="9">Putative cytochrome P450</fullName>
    </submittedName>
</protein>
<organism evidence="9 10">
    <name type="scientific">Gordonia effusa NBRC 100432</name>
    <dbReference type="NCBI Taxonomy" id="1077974"/>
    <lineage>
        <taxon>Bacteria</taxon>
        <taxon>Bacillati</taxon>
        <taxon>Actinomycetota</taxon>
        <taxon>Actinomycetes</taxon>
        <taxon>Mycobacteriales</taxon>
        <taxon>Gordoniaceae</taxon>
        <taxon>Gordonia</taxon>
    </lineage>
</organism>
<evidence type="ECO:0000256" key="2">
    <source>
        <dbReference type="ARBA" id="ARBA00010617"/>
    </source>
</evidence>
<keyword evidence="10" id="KW-1185">Reference proteome</keyword>
<dbReference type="EMBL" id="BAEH01000093">
    <property type="protein sequence ID" value="GAB19682.1"/>
    <property type="molecule type" value="Genomic_DNA"/>
</dbReference>
<evidence type="ECO:0000256" key="8">
    <source>
        <dbReference type="RuleBase" id="RU000461"/>
    </source>
</evidence>
<dbReference type="SUPFAM" id="SSF48264">
    <property type="entry name" value="Cytochrome P450"/>
    <property type="match status" value="1"/>
</dbReference>
<dbReference type="Proteomes" id="UP000035034">
    <property type="component" value="Unassembled WGS sequence"/>
</dbReference>
<accession>H0R3N1</accession>
<gene>
    <name evidence="9" type="ORF">GOEFS_093_00110</name>
</gene>
<evidence type="ECO:0000256" key="3">
    <source>
        <dbReference type="ARBA" id="ARBA00022617"/>
    </source>
</evidence>
<comment type="cofactor">
    <cofactor evidence="1">
        <name>heme</name>
        <dbReference type="ChEBI" id="CHEBI:30413"/>
    </cofactor>
</comment>
<dbReference type="eggNOG" id="COG2124">
    <property type="taxonomic scope" value="Bacteria"/>
</dbReference>
<dbReference type="PRINTS" id="PR00359">
    <property type="entry name" value="BP450"/>
</dbReference>
<dbReference type="PANTHER" id="PTHR46696">
    <property type="entry name" value="P450, PUTATIVE (EUROFUNG)-RELATED"/>
    <property type="match status" value="1"/>
</dbReference>
<dbReference type="Gene3D" id="1.10.630.10">
    <property type="entry name" value="Cytochrome P450"/>
    <property type="match status" value="1"/>
</dbReference>
<dbReference type="GO" id="GO:0006707">
    <property type="term" value="P:cholesterol catabolic process"/>
    <property type="evidence" value="ECO:0007669"/>
    <property type="project" value="TreeGrafter"/>
</dbReference>
<evidence type="ECO:0000256" key="7">
    <source>
        <dbReference type="ARBA" id="ARBA00023033"/>
    </source>
</evidence>
<dbReference type="InterPro" id="IPR017972">
    <property type="entry name" value="Cyt_P450_CS"/>
</dbReference>
<dbReference type="PANTHER" id="PTHR46696:SF4">
    <property type="entry name" value="BIOTIN BIOSYNTHESIS CYTOCHROME P450"/>
    <property type="match status" value="1"/>
</dbReference>
<keyword evidence="7 8" id="KW-0503">Monooxygenase</keyword>
<dbReference type="AlphaFoldDB" id="H0R3N1"/>
<dbReference type="OrthoDB" id="9801155at2"/>
<comment type="similarity">
    <text evidence="2 8">Belongs to the cytochrome P450 family.</text>
</comment>
<evidence type="ECO:0000313" key="10">
    <source>
        <dbReference type="Proteomes" id="UP000035034"/>
    </source>
</evidence>
<dbReference type="GO" id="GO:0020037">
    <property type="term" value="F:heme binding"/>
    <property type="evidence" value="ECO:0007669"/>
    <property type="project" value="InterPro"/>
</dbReference>
<keyword evidence="5 8" id="KW-0560">Oxidoreductase</keyword>
<comment type="caution">
    <text evidence="9">The sequence shown here is derived from an EMBL/GenBank/DDBJ whole genome shotgun (WGS) entry which is preliminary data.</text>
</comment>
<dbReference type="FunFam" id="1.10.630.10:FF:000018">
    <property type="entry name" value="Cytochrome P450 monooxygenase"/>
    <property type="match status" value="1"/>
</dbReference>
<dbReference type="GO" id="GO:0005506">
    <property type="term" value="F:iron ion binding"/>
    <property type="evidence" value="ECO:0007669"/>
    <property type="project" value="InterPro"/>
</dbReference>
<evidence type="ECO:0000256" key="1">
    <source>
        <dbReference type="ARBA" id="ARBA00001971"/>
    </source>
</evidence>
<dbReference type="InterPro" id="IPR001128">
    <property type="entry name" value="Cyt_P450"/>
</dbReference>
<reference evidence="9 10" key="1">
    <citation type="submission" date="2011-12" db="EMBL/GenBank/DDBJ databases">
        <title>Whole genome shotgun sequence of Gordonia effusa NBRC 100432.</title>
        <authorList>
            <person name="Yoshida I."/>
            <person name="Takarada H."/>
            <person name="Hosoyama A."/>
            <person name="Tsuchikane K."/>
            <person name="Katsumata H."/>
            <person name="Yamazaki S."/>
            <person name="Fujita N."/>
        </authorList>
    </citation>
    <scope>NUCLEOTIDE SEQUENCE [LARGE SCALE GENOMIC DNA]</scope>
    <source>
        <strain evidence="9 10">NBRC 100432</strain>
    </source>
</reference>
<sequence>MGGGDRLNAWGVGKHWVRWVAKHGVARIGFRALSKRGDPYAQLMTDAGGSGDPYPAIERIRANGPLASGLAGLITADHEISREVLRDKRFVTLAIGNLPLPKTIKWIFRATEPGLPNPVESPAMLAVDPPVHTRYRKLVSRAFTPRALAALDTRIREVTEQLLDDLAGKPQVDLVADYAAKLPVAIIAEMLGVPLEHAPKLLKWGGHGSVLLDVGISWGAYRQASDSLVAFDHFLDEHIASLRASRNDGILGTVIAEGDLNPRELKVTAALLLGAGFETTVNLIGNGIVALQRHPDQLDALRSDPSLWPNAIEEILRFDSPVQLTGRVAKDRIELSQKIIEKGEVVVTLLGGANRDPAVFANPDKFDVARDNARDHLAFSSGVHVCLGASLARMEGIIALQSLTERYPDLRLTGPPVHRGLVNLHGYEQLPAQVGTRSRAITQAD</sequence>
<dbReference type="InterPro" id="IPR002397">
    <property type="entry name" value="Cyt_P450_B"/>
</dbReference>